<reference evidence="1 2" key="1">
    <citation type="journal article" date="2023" name="Mol. Biol. Evol.">
        <title>Genomics of Secondarily Temperate Adaptation in the Only Non-Antarctic Icefish.</title>
        <authorList>
            <person name="Rivera-Colon A.G."/>
            <person name="Rayamajhi N."/>
            <person name="Minhas B.F."/>
            <person name="Madrigal G."/>
            <person name="Bilyk K.T."/>
            <person name="Yoon V."/>
            <person name="Hune M."/>
            <person name="Gregory S."/>
            <person name="Cheng C.H.C."/>
            <person name="Catchen J.M."/>
        </authorList>
    </citation>
    <scope>NUCLEOTIDE SEQUENCE [LARGE SCALE GENOMIC DNA]</scope>
    <source>
        <tissue evidence="1">White muscle</tissue>
    </source>
</reference>
<dbReference type="EMBL" id="JAURVH010001524">
    <property type="protein sequence ID" value="KAK5918979.1"/>
    <property type="molecule type" value="Genomic_DNA"/>
</dbReference>
<dbReference type="PANTHER" id="PTHR10730:SF8">
    <property type="entry name" value="PROCOLLAGEN GALACTOSYLTRANSFERASE 2"/>
    <property type="match status" value="1"/>
</dbReference>
<evidence type="ECO:0000313" key="1">
    <source>
        <dbReference type="EMBL" id="KAK5918979.1"/>
    </source>
</evidence>
<dbReference type="PANTHER" id="PTHR10730">
    <property type="entry name" value="PROCOLLAGEN-LYSINE,2-OXOGLUTARATE 5-DIOXYGENASE/GLYCOSYLTRANSFERASE 25 FAMILY MEMBER"/>
    <property type="match status" value="1"/>
</dbReference>
<proteinExistence type="predicted"/>
<dbReference type="GO" id="GO:0050211">
    <property type="term" value="F:procollagen galactosyltransferase activity"/>
    <property type="evidence" value="ECO:0007669"/>
    <property type="project" value="TreeGrafter"/>
</dbReference>
<protein>
    <submittedName>
        <fullName evidence="1">Uncharacterized protein</fullName>
    </submittedName>
</protein>
<name>A0AAN8HJT9_CHAGU</name>
<dbReference type="AlphaFoldDB" id="A0AAN8HJT9"/>
<sequence>MKDHQGSSELKPAVLITILARNAQHSLPYFLGCIDRLDYPKDRIFIWLACDHSLDLSRALLQAWLCCRPGSQRWSLSTTLCCGDQRHPALTQMSRGPKHWSKSRFTHVMKLRQQVLRAGRRLWADCIQFVDSDNLLTNSQVLSDLMAEK</sequence>
<dbReference type="InterPro" id="IPR050757">
    <property type="entry name" value="Collagen_mod_GT25"/>
</dbReference>
<evidence type="ECO:0000313" key="2">
    <source>
        <dbReference type="Proteomes" id="UP001331515"/>
    </source>
</evidence>
<dbReference type="Gene3D" id="3.90.550.10">
    <property type="entry name" value="Spore Coat Polysaccharide Biosynthesis Protein SpsA, Chain A"/>
    <property type="match status" value="1"/>
</dbReference>
<dbReference type="Proteomes" id="UP001331515">
    <property type="component" value="Unassembled WGS sequence"/>
</dbReference>
<accession>A0AAN8HJT9</accession>
<comment type="caution">
    <text evidence="1">The sequence shown here is derived from an EMBL/GenBank/DDBJ whole genome shotgun (WGS) entry which is preliminary data.</text>
</comment>
<gene>
    <name evidence="1" type="ORF">CgunFtcFv8_022914</name>
</gene>
<keyword evidence="2" id="KW-1185">Reference proteome</keyword>
<dbReference type="InterPro" id="IPR029044">
    <property type="entry name" value="Nucleotide-diphossugar_trans"/>
</dbReference>
<organism evidence="1 2">
    <name type="scientific">Champsocephalus gunnari</name>
    <name type="common">Mackerel icefish</name>
    <dbReference type="NCBI Taxonomy" id="52237"/>
    <lineage>
        <taxon>Eukaryota</taxon>
        <taxon>Metazoa</taxon>
        <taxon>Chordata</taxon>
        <taxon>Craniata</taxon>
        <taxon>Vertebrata</taxon>
        <taxon>Euteleostomi</taxon>
        <taxon>Actinopterygii</taxon>
        <taxon>Neopterygii</taxon>
        <taxon>Teleostei</taxon>
        <taxon>Neoteleostei</taxon>
        <taxon>Acanthomorphata</taxon>
        <taxon>Eupercaria</taxon>
        <taxon>Perciformes</taxon>
        <taxon>Notothenioidei</taxon>
        <taxon>Channichthyidae</taxon>
        <taxon>Champsocephalus</taxon>
    </lineage>
</organism>